<dbReference type="EMBL" id="QRAL01000026">
    <property type="protein sequence ID" value="RSU54859.1"/>
    <property type="molecule type" value="Genomic_DNA"/>
</dbReference>
<dbReference type="Proteomes" id="UP000287401">
    <property type="component" value="Unassembled WGS sequence"/>
</dbReference>
<sequence>MTDPASRPWQLLMVGPGIRLITPEVGDQLVRVFDLSPQTRLIEIETDEGDVSVSRVWPGERLERVAAIEADIDAIPGIRRMTVFQSG</sequence>
<evidence type="ECO:0000313" key="1">
    <source>
        <dbReference type="EMBL" id="RSU54859.1"/>
    </source>
</evidence>
<gene>
    <name evidence="1" type="ORF">DAH51_19395</name>
</gene>
<protein>
    <submittedName>
        <fullName evidence="1">Uncharacterized protein</fullName>
    </submittedName>
</protein>
<dbReference type="AlphaFoldDB" id="A0A430BQ91"/>
<proteinExistence type="predicted"/>
<accession>A0A430BQ91</accession>
<evidence type="ECO:0000313" key="2">
    <source>
        <dbReference type="Proteomes" id="UP000287401"/>
    </source>
</evidence>
<organism evidence="1 2">
    <name type="scientific">Sphingobium yanoikuyae</name>
    <name type="common">Sphingomonas yanoikuyae</name>
    <dbReference type="NCBI Taxonomy" id="13690"/>
    <lineage>
        <taxon>Bacteria</taxon>
        <taxon>Pseudomonadati</taxon>
        <taxon>Pseudomonadota</taxon>
        <taxon>Alphaproteobacteria</taxon>
        <taxon>Sphingomonadales</taxon>
        <taxon>Sphingomonadaceae</taxon>
        <taxon>Sphingobium</taxon>
    </lineage>
</organism>
<comment type="caution">
    <text evidence="1">The sequence shown here is derived from an EMBL/GenBank/DDBJ whole genome shotgun (WGS) entry which is preliminary data.</text>
</comment>
<name>A0A430BQ91_SPHYA</name>
<reference evidence="1 2" key="1">
    <citation type="submission" date="2018-07" db="EMBL/GenBank/DDBJ databases">
        <title>Genomic and Epidemiologic Investigation of an Indolent Hospital Outbreak.</title>
        <authorList>
            <person name="Johnson R.C."/>
            <person name="Deming C."/>
            <person name="Conlan S."/>
            <person name="Zellmer C.J."/>
            <person name="Michelin A.V."/>
            <person name="Lee-Lin S."/>
            <person name="Thomas P.J."/>
            <person name="Park M."/>
            <person name="Weingarten R.A."/>
            <person name="Less J."/>
            <person name="Dekker J.P."/>
            <person name="Frank K.M."/>
            <person name="Musser K.A."/>
            <person name="Mcquiston J.R."/>
            <person name="Henderson D.K."/>
            <person name="Lau A.F."/>
            <person name="Palmore T.N."/>
            <person name="Segre J.A."/>
        </authorList>
    </citation>
    <scope>NUCLEOTIDE SEQUENCE [LARGE SCALE GENOMIC DNA]</scope>
    <source>
        <strain evidence="1 2">SK-NIH.Env6_1116</strain>
    </source>
</reference>